<keyword evidence="3" id="KW-0457">Lysine biosynthesis</keyword>
<evidence type="ECO:0000256" key="5">
    <source>
        <dbReference type="SAM" id="MobiDB-lite"/>
    </source>
</evidence>
<feature type="binding site" evidence="3">
    <location>
        <begin position="229"/>
        <end position="230"/>
    </location>
    <ligand>
        <name>substrate</name>
    </ligand>
</feature>
<dbReference type="NCBIfam" id="TIGR00652">
    <property type="entry name" value="DapF"/>
    <property type="match status" value="1"/>
</dbReference>
<dbReference type="RefSeq" id="WP_014555390.1">
    <property type="nucleotide sequence ID" value="NC_017459.1"/>
</dbReference>
<feature type="site" description="Could be important to modulate the pK values of the two catalytic cysteine residues" evidence="3">
    <location>
        <position position="218"/>
    </location>
</feature>
<gene>
    <name evidence="3 6" type="primary">dapF</name>
    <name evidence="6" type="ordered locus">Hqrw_1611</name>
</gene>
<feature type="site" description="Could be important to modulate the pK values of the two catalytic cysteine residues" evidence="3">
    <location>
        <position position="169"/>
    </location>
</feature>
<evidence type="ECO:0000256" key="1">
    <source>
        <dbReference type="ARBA" id="ARBA00010219"/>
    </source>
</evidence>
<dbReference type="GeneID" id="12446290"/>
<evidence type="ECO:0000256" key="4">
    <source>
        <dbReference type="NCBIfam" id="TIGR00652"/>
    </source>
</evidence>
<dbReference type="GO" id="GO:0009089">
    <property type="term" value="P:lysine biosynthetic process via diaminopimelate"/>
    <property type="evidence" value="ECO:0007669"/>
    <property type="project" value="UniProtKB-UniRule"/>
</dbReference>
<feature type="active site" description="Proton donor" evidence="3">
    <location>
        <position position="88"/>
    </location>
</feature>
<comment type="catalytic activity">
    <reaction evidence="3">
        <text>(2S,6S)-2,6-diaminopimelate = meso-2,6-diaminopimelate</text>
        <dbReference type="Rhea" id="RHEA:15393"/>
        <dbReference type="ChEBI" id="CHEBI:57609"/>
        <dbReference type="ChEBI" id="CHEBI:57791"/>
        <dbReference type="EC" id="5.1.1.7"/>
    </reaction>
</comment>
<comment type="caution">
    <text evidence="3">Lacks conserved residue(s) required for the propagation of feature annotation.</text>
</comment>
<evidence type="ECO:0000256" key="3">
    <source>
        <dbReference type="HAMAP-Rule" id="MF_00197"/>
    </source>
</evidence>
<dbReference type="Proteomes" id="UP000007954">
    <property type="component" value="Chromosome"/>
</dbReference>
<dbReference type="HAMAP" id="MF_00197">
    <property type="entry name" value="DAP_epimerase"/>
    <property type="match status" value="1"/>
</dbReference>
<keyword evidence="2 3" id="KW-0413">Isomerase</keyword>
<dbReference type="PANTHER" id="PTHR31689:SF0">
    <property type="entry name" value="DIAMINOPIMELATE EPIMERASE"/>
    <property type="match status" value="1"/>
</dbReference>
<comment type="function">
    <text evidence="3">Catalyzes the stereoinversion of LL-2,6-diaminopimelate (L,L-DAP) to meso-diaminopimelate (meso-DAP), a precursor of L-lysine.</text>
</comment>
<evidence type="ECO:0000313" key="7">
    <source>
        <dbReference type="Proteomes" id="UP000007954"/>
    </source>
</evidence>
<dbReference type="GO" id="GO:0008837">
    <property type="term" value="F:diaminopimelate epimerase activity"/>
    <property type="evidence" value="ECO:0007669"/>
    <property type="project" value="UniProtKB-UniRule"/>
</dbReference>
<feature type="binding site" evidence="3">
    <location>
        <position position="18"/>
    </location>
    <ligand>
        <name>substrate</name>
    </ligand>
</feature>
<dbReference type="AlphaFoldDB" id="G0LGK0"/>
<comment type="similarity">
    <text evidence="1 3">Belongs to the diaminopimelate epimerase family.</text>
</comment>
<feature type="binding site" evidence="3">
    <location>
        <position position="79"/>
    </location>
    <ligand>
        <name>substrate</name>
    </ligand>
</feature>
<accession>G0LGK0</accession>
<dbReference type="InterPro" id="IPR001653">
    <property type="entry name" value="DAP_epimerase_DapF"/>
</dbReference>
<keyword evidence="3" id="KW-0028">Amino-acid biosynthesis</keyword>
<feature type="active site" description="Proton acceptor" evidence="3">
    <location>
        <position position="228"/>
    </location>
</feature>
<dbReference type="Gene3D" id="3.10.310.10">
    <property type="entry name" value="Diaminopimelate Epimerase, Chain A, domain 1"/>
    <property type="match status" value="2"/>
</dbReference>
<organism evidence="6 7">
    <name type="scientific">Haloquadratum walsbyi (strain DSM 16854 / JCM 12705 / C23)</name>
    <dbReference type="NCBI Taxonomy" id="768065"/>
    <lineage>
        <taxon>Archaea</taxon>
        <taxon>Methanobacteriati</taxon>
        <taxon>Methanobacteriota</taxon>
        <taxon>Stenosarchaea group</taxon>
        <taxon>Halobacteria</taxon>
        <taxon>Halobacteriales</taxon>
        <taxon>Haloferacaceae</taxon>
        <taxon>Haloquadratum</taxon>
    </lineage>
</organism>
<keyword evidence="3" id="KW-0963">Cytoplasm</keyword>
<dbReference type="UniPathway" id="UPA00034">
    <property type="reaction ID" value="UER00025"/>
</dbReference>
<comment type="subunit">
    <text evidence="3">Homodimer.</text>
</comment>
<evidence type="ECO:0000313" key="6">
    <source>
        <dbReference type="EMBL" id="CCC39552.1"/>
    </source>
</evidence>
<dbReference type="KEGG" id="hwc:Hqrw_1611"/>
<name>G0LGK0_HALWC</name>
<dbReference type="SUPFAM" id="SSF54506">
    <property type="entry name" value="Diaminopimelate epimerase-like"/>
    <property type="match status" value="2"/>
</dbReference>
<feature type="binding site" evidence="3">
    <location>
        <position position="200"/>
    </location>
    <ligand>
        <name>substrate</name>
    </ligand>
</feature>
<sequence>MSDESALVTAVKYHGTGNDFIIVDDTKEIPNRRAFAKVHCSRDTGVCHETTDRRGADGVLFLAIKQQHTPIQVVMTLIQPDGSTAAMCGNGARVAAAWAAEQTGATEMMIETPAGTRHATLSGDTITIEMGTPVFTPRCVPLTTDRDTALIDEQIGSLSITAVNTGVPHAVGMVDDIDSISLNDIAPPIRHADMFPAGVNVTLAELTGATQFRQRTYERGVEDETRSCGTGAVAIAAVACRIGIIDTDTPITVRPPGGALRVTVASDQSTTLTGSVEREFQTELTVITESSPRSTAPTMPQAKSSDSGLSSEHNNTIESSPSPSQDDVTR</sequence>
<feature type="binding site" evidence="3">
    <location>
        <begin position="89"/>
        <end position="90"/>
    </location>
    <ligand>
        <name>substrate</name>
    </ligand>
</feature>
<feature type="binding site" evidence="3">
    <location>
        <begin position="218"/>
        <end position="219"/>
    </location>
    <ligand>
        <name>substrate</name>
    </ligand>
</feature>
<feature type="region of interest" description="Disordered" evidence="5">
    <location>
        <begin position="287"/>
        <end position="330"/>
    </location>
</feature>
<protein>
    <recommendedName>
        <fullName evidence="3 4">Diaminopimelate epimerase</fullName>
        <shortName evidence="3">DAP epimerase</shortName>
        <ecNumber evidence="3 4">5.1.1.7</ecNumber>
    </recommendedName>
    <alternativeName>
        <fullName evidence="3">PLP-independent amino acid racemase</fullName>
    </alternativeName>
</protein>
<dbReference type="Pfam" id="PF01678">
    <property type="entry name" value="DAP_epimerase"/>
    <property type="match status" value="2"/>
</dbReference>
<reference evidence="6 7" key="1">
    <citation type="journal article" date="2011" name="PLoS ONE">
        <title>Haloquadratum walsbyi: limited diversity in a global pond.</title>
        <authorList>
            <person name="Dyall-Smith M."/>
            <person name="Pfeiffer F."/>
            <person name="Klee K."/>
            <person name="Palm P."/>
            <person name="Gross K."/>
            <person name="Schuster S.C."/>
            <person name="Rampp M."/>
            <person name="Oesterhelt D."/>
        </authorList>
    </citation>
    <scope>NUCLEOTIDE SEQUENCE [LARGE SCALE GENOMIC DNA]</scope>
    <source>
        <strain evidence="7">DSM 16854 / JCM 12705 / C23</strain>
    </source>
</reference>
<dbReference type="OrthoDB" id="358699at2157"/>
<dbReference type="GO" id="GO:0005829">
    <property type="term" value="C:cytosol"/>
    <property type="evidence" value="ECO:0007669"/>
    <property type="project" value="TreeGrafter"/>
</dbReference>
<evidence type="ECO:0000256" key="2">
    <source>
        <dbReference type="ARBA" id="ARBA00023235"/>
    </source>
</evidence>
<dbReference type="EMBL" id="FR746099">
    <property type="protein sequence ID" value="CCC39552.1"/>
    <property type="molecule type" value="Genomic_DNA"/>
</dbReference>
<dbReference type="HOGENOM" id="CLU_053306_3_0_2"/>
<proteinExistence type="inferred from homology"/>
<dbReference type="EC" id="5.1.1.7" evidence="3 4"/>
<comment type="pathway">
    <text evidence="3">Amino-acid biosynthesis; L-lysine biosynthesis via DAP pathway; DL-2,6-diaminopimelate from LL-2,6-diaminopimelate: step 1/1.</text>
</comment>
<comment type="subcellular location">
    <subcellularLocation>
        <location evidence="3">Cytoplasm</location>
    </subcellularLocation>
</comment>
<dbReference type="PANTHER" id="PTHR31689">
    <property type="entry name" value="DIAMINOPIMELATE EPIMERASE, CHLOROPLASTIC"/>
    <property type="match status" value="1"/>
</dbReference>